<reference evidence="1 2" key="1">
    <citation type="journal article" date="2023" name="Microbiol. Spectr.">
        <title>Symbiosis of Carpenter Bees with Uncharacterized Lactic Acid Bacteria Showing NAD Auxotrophy.</title>
        <authorList>
            <person name="Kawasaki S."/>
            <person name="Ozawa K."/>
            <person name="Mori T."/>
            <person name="Yamamoto A."/>
            <person name="Ito M."/>
            <person name="Ohkuma M."/>
            <person name="Sakamoto M."/>
            <person name="Matsutani M."/>
        </authorList>
    </citation>
    <scope>NUCLEOTIDE SEQUENCE [LARGE SCALE GENOMIC DNA]</scope>
    <source>
        <strain evidence="1 2">KimH</strain>
    </source>
</reference>
<evidence type="ECO:0000313" key="1">
    <source>
        <dbReference type="EMBL" id="BDR54581.1"/>
    </source>
</evidence>
<dbReference type="EMBL" id="AP026800">
    <property type="protein sequence ID" value="BDR54581.1"/>
    <property type="molecule type" value="Genomic_DNA"/>
</dbReference>
<protein>
    <recommendedName>
        <fullName evidence="3">Secreted protein</fullName>
    </recommendedName>
</protein>
<accession>A0ABM8BCI6</accession>
<proteinExistence type="predicted"/>
<evidence type="ECO:0000313" key="2">
    <source>
        <dbReference type="Proteomes" id="UP001321748"/>
    </source>
</evidence>
<organism evidence="1 2">
    <name type="scientific">Bombiscardovia apis</name>
    <dbReference type="NCBI Taxonomy" id="2932182"/>
    <lineage>
        <taxon>Bacteria</taxon>
        <taxon>Bacillati</taxon>
        <taxon>Actinomycetota</taxon>
        <taxon>Actinomycetes</taxon>
        <taxon>Bifidobacteriales</taxon>
        <taxon>Bifidobacteriaceae</taxon>
        <taxon>Bombiscardovia</taxon>
    </lineage>
</organism>
<gene>
    <name evidence="1" type="ORF">KIMH_06920</name>
</gene>
<dbReference type="Proteomes" id="UP001321748">
    <property type="component" value="Chromosome"/>
</dbReference>
<keyword evidence="2" id="KW-1185">Reference proteome</keyword>
<sequence length="79" mass="8960">MFKRIFWIGTGAALGVIAASKAQSYVRANTPQRAREFVLGPDEDNVAQRTLAGLITQFQTVMNSREEELNRHYADRFND</sequence>
<dbReference type="RefSeq" id="WP_317643574.1">
    <property type="nucleotide sequence ID" value="NZ_AP026800.1"/>
</dbReference>
<name>A0ABM8BCI6_9BIFI</name>
<evidence type="ECO:0008006" key="3">
    <source>
        <dbReference type="Google" id="ProtNLM"/>
    </source>
</evidence>